<dbReference type="Proteomes" id="UP000824044">
    <property type="component" value="Unassembled WGS sequence"/>
</dbReference>
<evidence type="ECO:0000259" key="1">
    <source>
        <dbReference type="Pfam" id="PF11074"/>
    </source>
</evidence>
<name>A0A9D2IUY6_9FIRM</name>
<evidence type="ECO:0000313" key="2">
    <source>
        <dbReference type="EMBL" id="HIZ24211.1"/>
    </source>
</evidence>
<dbReference type="EMBL" id="DXBS01000041">
    <property type="protein sequence ID" value="HIZ24211.1"/>
    <property type="molecule type" value="Genomic_DNA"/>
</dbReference>
<comment type="caution">
    <text evidence="2">The sequence shown here is derived from an EMBL/GenBank/DDBJ whole genome shotgun (WGS) entry which is preliminary data.</text>
</comment>
<sequence>MNLSKSKYTRFCQCPKMLWLDTYRPELAVQDPSVLRRFEEGKQVGDLAKGLLGAYVEATAYTPEGRLNISAMLRNTKKFLAEGAENICEAAFTQNGCYCAVDILHKTSDGYEIYEVKSSTELKDVYLWDAAYQRRVLEACGLKIVGVYIVDINNQYVRQGDVEIHKLFRINDVTAAIAPFYADVAAKTALAKAYLAQQEEPEQDLGVHCRKPYDCVYRQYCERNLPSPSVFDLYRITAKKAYEYYDQGIVSFDDVVKSGIELNPAQRRQVEFEQLQLPTRVDQLGVRTFLDTLTYPLYFLDFETFQTCIPLYDGIRPYQQVPFQYSLHYLEHTDGELLHKEFLADETTDPRRALAERLVADIPAGACVLAYNKAFECTRIKELAEYFPELSQQLLSIRDHIHDLLDVFRDGFVYDRAMQGSFSIKKVLPALFPDDPNLDYHNLADVHNGTEATDTYLSLRGMEPAERNRLRQSLLAYCGLDTLAMVLLWQRLREFCIS</sequence>
<gene>
    <name evidence="2" type="ORF">H9812_01885</name>
</gene>
<evidence type="ECO:0000313" key="3">
    <source>
        <dbReference type="Proteomes" id="UP000824044"/>
    </source>
</evidence>
<dbReference type="Pfam" id="PF11074">
    <property type="entry name" value="DUF2779"/>
    <property type="match status" value="1"/>
</dbReference>
<proteinExistence type="predicted"/>
<organism evidence="2 3">
    <name type="scientific">Candidatus Gallimonas intestinigallinarum</name>
    <dbReference type="NCBI Taxonomy" id="2838604"/>
    <lineage>
        <taxon>Bacteria</taxon>
        <taxon>Bacillati</taxon>
        <taxon>Bacillota</taxon>
        <taxon>Clostridia</taxon>
        <taxon>Candidatus Gallimonas</taxon>
    </lineage>
</organism>
<accession>A0A9D2IUY6</accession>
<reference evidence="2" key="2">
    <citation type="submission" date="2021-04" db="EMBL/GenBank/DDBJ databases">
        <authorList>
            <person name="Gilroy R."/>
        </authorList>
    </citation>
    <scope>NUCLEOTIDE SEQUENCE</scope>
    <source>
        <strain evidence="2">CHK33-5263</strain>
    </source>
</reference>
<dbReference type="InterPro" id="IPR021301">
    <property type="entry name" value="DUF2779"/>
</dbReference>
<protein>
    <submittedName>
        <fullName evidence="2">DUF2779 domain-containing protein</fullName>
    </submittedName>
</protein>
<reference evidence="2" key="1">
    <citation type="journal article" date="2021" name="PeerJ">
        <title>Extensive microbial diversity within the chicken gut microbiome revealed by metagenomics and culture.</title>
        <authorList>
            <person name="Gilroy R."/>
            <person name="Ravi A."/>
            <person name="Getino M."/>
            <person name="Pursley I."/>
            <person name="Horton D.L."/>
            <person name="Alikhan N.F."/>
            <person name="Baker D."/>
            <person name="Gharbi K."/>
            <person name="Hall N."/>
            <person name="Watson M."/>
            <person name="Adriaenssens E.M."/>
            <person name="Foster-Nyarko E."/>
            <person name="Jarju S."/>
            <person name="Secka A."/>
            <person name="Antonio M."/>
            <person name="Oren A."/>
            <person name="Chaudhuri R.R."/>
            <person name="La Ragione R."/>
            <person name="Hildebrand F."/>
            <person name="Pallen M.J."/>
        </authorList>
    </citation>
    <scope>NUCLEOTIDE SEQUENCE</scope>
    <source>
        <strain evidence="2">CHK33-5263</strain>
    </source>
</reference>
<dbReference type="AlphaFoldDB" id="A0A9D2IUY6"/>
<feature type="domain" description="DUF2779" evidence="1">
    <location>
        <begin position="298"/>
        <end position="423"/>
    </location>
</feature>